<name>A0AAU8ASK8_9RHOB</name>
<protein>
    <submittedName>
        <fullName evidence="1">Heme-binding protein</fullName>
    </submittedName>
</protein>
<dbReference type="PANTHER" id="PTHR34309">
    <property type="entry name" value="SLR1406 PROTEIN"/>
    <property type="match status" value="1"/>
</dbReference>
<dbReference type="PANTHER" id="PTHR34309:SF10">
    <property type="entry name" value="SLR1406 PROTEIN"/>
    <property type="match status" value="1"/>
</dbReference>
<organism evidence="1">
    <name type="scientific">Alloyangia sp. H15</name>
    <dbReference type="NCBI Taxonomy" id="3029062"/>
    <lineage>
        <taxon>Bacteria</taxon>
        <taxon>Pseudomonadati</taxon>
        <taxon>Pseudomonadota</taxon>
        <taxon>Alphaproteobacteria</taxon>
        <taxon>Rhodobacterales</taxon>
        <taxon>Roseobacteraceae</taxon>
        <taxon>Alloyangia</taxon>
    </lineage>
</organism>
<dbReference type="Pfam" id="PF03928">
    <property type="entry name" value="HbpS-like"/>
    <property type="match status" value="1"/>
</dbReference>
<dbReference type="EMBL" id="CP123390">
    <property type="protein sequence ID" value="XCC97968.1"/>
    <property type="molecule type" value="Genomic_DNA"/>
</dbReference>
<dbReference type="AlphaFoldDB" id="A0AAU8ASK8"/>
<dbReference type="InterPro" id="IPR005624">
    <property type="entry name" value="PduO/GlcC-like"/>
</dbReference>
<geneLocation type="plasmid" evidence="1">
    <name>unnamed5</name>
</geneLocation>
<accession>A0AAU8ASK8</accession>
<evidence type="ECO:0000313" key="1">
    <source>
        <dbReference type="EMBL" id="XCC97968.1"/>
    </source>
</evidence>
<dbReference type="RefSeq" id="WP_224917977.1">
    <property type="nucleotide sequence ID" value="NZ_CP123390.1"/>
</dbReference>
<gene>
    <name evidence="1" type="ORF">PVT71_28725</name>
</gene>
<dbReference type="Gene3D" id="3.30.450.150">
    <property type="entry name" value="Haem-degrading domain"/>
    <property type="match status" value="1"/>
</dbReference>
<sequence length="145" mass="14534">MSLTLESALALARAVLEEGQRRGCAPLAVVVTDPGGRDICALRGDGAGHLRIVIARAKAGGALGIGFNTRDVQVLAGRIPDFVAAANAATEGGLIPSPGGVILYRGGELAGAIGVSGDTGDNDEACILAVLKGSELQAAAPYWDN</sequence>
<proteinExistence type="predicted"/>
<keyword evidence="1" id="KW-0614">Plasmid</keyword>
<reference evidence="1" key="1">
    <citation type="submission" date="2023-02" db="EMBL/GenBank/DDBJ databases">
        <title>Description and genomic characterization of Salipiger bruguierae sp. nov., isolated from the sediment of mangrove plant Bruguiera sexangula.</title>
        <authorList>
            <person name="Long M."/>
        </authorList>
    </citation>
    <scope>NUCLEOTIDE SEQUENCE</scope>
    <source>
        <strain evidence="1">H15</strain>
        <plasmid evidence="1">unnamed5</plasmid>
    </source>
</reference>
<dbReference type="InterPro" id="IPR052517">
    <property type="entry name" value="GlcG_carb_metab_protein"/>
</dbReference>
<dbReference type="SUPFAM" id="SSF143744">
    <property type="entry name" value="GlcG-like"/>
    <property type="match status" value="1"/>
</dbReference>
<dbReference type="InterPro" id="IPR038084">
    <property type="entry name" value="PduO/GlcC-like_sf"/>
</dbReference>